<dbReference type="SUPFAM" id="SSF52540">
    <property type="entry name" value="P-loop containing nucleoside triphosphate hydrolases"/>
    <property type="match status" value="1"/>
</dbReference>
<evidence type="ECO:0000256" key="1">
    <source>
        <dbReference type="ARBA" id="ARBA00022741"/>
    </source>
</evidence>
<dbReference type="PROSITE" id="PS00301">
    <property type="entry name" value="G_TR_1"/>
    <property type="match status" value="1"/>
</dbReference>
<dbReference type="InterPro" id="IPR000795">
    <property type="entry name" value="T_Tr_GTP-bd_dom"/>
</dbReference>
<sequence length="273" mass="28882">MRTVTIGVLAHVDAGKTTLTERLLLRAGAIDHAGSVDAGDTQTDTLELERRRGITIRSAVATLRIGDLTVNLVDTPGHADFVAEVARAVTVLDDEPSLPLVEGLLEGRGALVRDLLLRQGRYGWPVTDARVTLTHVRYGTGATAGAFRDLATVVLADALRAAGTRVCEPVVRFEAETPDDGVPAVVSALARAGATLESGPDVRPRPGAAAVVCGRVAASAVPDLERALPGLTRGEGVLVTEPAGFARVRAAPPRRRRGEPDLWARAVRLRRLW</sequence>
<dbReference type="RefSeq" id="WP_431310308.1">
    <property type="nucleotide sequence ID" value="NZ_BSUK01000001.1"/>
</dbReference>
<keyword evidence="3" id="KW-0342">GTP-binding</keyword>
<organism evidence="5 6">
    <name type="scientific">Luteimicrobium album</name>
    <dbReference type="NCBI Taxonomy" id="1054550"/>
    <lineage>
        <taxon>Bacteria</taxon>
        <taxon>Bacillati</taxon>
        <taxon>Actinomycetota</taxon>
        <taxon>Actinomycetes</taxon>
        <taxon>Micrococcales</taxon>
        <taxon>Luteimicrobium</taxon>
    </lineage>
</organism>
<dbReference type="NCBIfam" id="TIGR00231">
    <property type="entry name" value="small_GTP"/>
    <property type="match status" value="1"/>
</dbReference>
<dbReference type="PANTHER" id="PTHR43261">
    <property type="entry name" value="TRANSLATION ELONGATION FACTOR G-RELATED"/>
    <property type="match status" value="1"/>
</dbReference>
<evidence type="ECO:0000313" key="5">
    <source>
        <dbReference type="EMBL" id="GMA26477.1"/>
    </source>
</evidence>
<dbReference type="PANTHER" id="PTHR43261:SF1">
    <property type="entry name" value="RIBOSOME-RELEASING FACTOR 2, MITOCHONDRIAL"/>
    <property type="match status" value="1"/>
</dbReference>
<evidence type="ECO:0000313" key="6">
    <source>
        <dbReference type="Proteomes" id="UP001157091"/>
    </source>
</evidence>
<dbReference type="Proteomes" id="UP001157091">
    <property type="component" value="Unassembled WGS sequence"/>
</dbReference>
<evidence type="ECO:0000256" key="3">
    <source>
        <dbReference type="ARBA" id="ARBA00023134"/>
    </source>
</evidence>
<proteinExistence type="predicted"/>
<dbReference type="InterPro" id="IPR035647">
    <property type="entry name" value="EFG_III/V"/>
</dbReference>
<keyword evidence="6" id="KW-1185">Reference proteome</keyword>
<keyword evidence="1" id="KW-0547">Nucleotide-binding</keyword>
<reference evidence="6" key="1">
    <citation type="journal article" date="2019" name="Int. J. Syst. Evol. Microbiol.">
        <title>The Global Catalogue of Microorganisms (GCM) 10K type strain sequencing project: providing services to taxonomists for standard genome sequencing and annotation.</title>
        <authorList>
            <consortium name="The Broad Institute Genomics Platform"/>
            <consortium name="The Broad Institute Genome Sequencing Center for Infectious Disease"/>
            <person name="Wu L."/>
            <person name="Ma J."/>
        </authorList>
    </citation>
    <scope>NUCLEOTIDE SEQUENCE [LARGE SCALE GENOMIC DNA]</scope>
    <source>
        <strain evidence="6">NBRC 106348</strain>
    </source>
</reference>
<dbReference type="InterPro" id="IPR031157">
    <property type="entry name" value="G_TR_CS"/>
</dbReference>
<dbReference type="InterPro" id="IPR014721">
    <property type="entry name" value="Ribsml_uS5_D2-typ_fold_subgr"/>
</dbReference>
<protein>
    <recommendedName>
        <fullName evidence="4">Tr-type G domain-containing protein</fullName>
    </recommendedName>
</protein>
<gene>
    <name evidence="5" type="ORF">GCM10025864_42360</name>
</gene>
<evidence type="ECO:0000259" key="4">
    <source>
        <dbReference type="PROSITE" id="PS51722"/>
    </source>
</evidence>
<name>A0ABQ6I8E8_9MICO</name>
<dbReference type="Pfam" id="PF00009">
    <property type="entry name" value="GTP_EFTU"/>
    <property type="match status" value="1"/>
</dbReference>
<dbReference type="InterPro" id="IPR027417">
    <property type="entry name" value="P-loop_NTPase"/>
</dbReference>
<evidence type="ECO:0000256" key="2">
    <source>
        <dbReference type="ARBA" id="ARBA00022917"/>
    </source>
</evidence>
<dbReference type="PRINTS" id="PR00315">
    <property type="entry name" value="ELONGATNFCT"/>
</dbReference>
<dbReference type="PROSITE" id="PS51722">
    <property type="entry name" value="G_TR_2"/>
    <property type="match status" value="1"/>
</dbReference>
<dbReference type="EMBL" id="BSUK01000001">
    <property type="protein sequence ID" value="GMA26477.1"/>
    <property type="molecule type" value="Genomic_DNA"/>
</dbReference>
<accession>A0ABQ6I8E8</accession>
<dbReference type="InterPro" id="IPR000640">
    <property type="entry name" value="EFG_V-like"/>
</dbReference>
<dbReference type="Gene3D" id="3.30.230.10">
    <property type="match status" value="1"/>
</dbReference>
<keyword evidence="2" id="KW-0648">Protein biosynthesis</keyword>
<comment type="caution">
    <text evidence="5">The sequence shown here is derived from an EMBL/GenBank/DDBJ whole genome shotgun (WGS) entry which is preliminary data.</text>
</comment>
<dbReference type="SUPFAM" id="SSF54980">
    <property type="entry name" value="EF-G C-terminal domain-like"/>
    <property type="match status" value="1"/>
</dbReference>
<dbReference type="Gene3D" id="3.40.50.300">
    <property type="entry name" value="P-loop containing nucleotide triphosphate hydrolases"/>
    <property type="match status" value="1"/>
</dbReference>
<feature type="domain" description="Tr-type G" evidence="4">
    <location>
        <begin position="1"/>
        <end position="93"/>
    </location>
</feature>
<dbReference type="InterPro" id="IPR005225">
    <property type="entry name" value="Small_GTP-bd"/>
</dbReference>
<dbReference type="Pfam" id="PF00679">
    <property type="entry name" value="EFG_C"/>
    <property type="match status" value="1"/>
</dbReference>